<dbReference type="PANTHER" id="PTHR43682:SF1">
    <property type="entry name" value="LACTATE UTILIZATION PROTEIN C"/>
    <property type="match status" value="1"/>
</dbReference>
<feature type="domain" description="LUD" evidence="1">
    <location>
        <begin position="102"/>
        <end position="201"/>
    </location>
</feature>
<protein>
    <recommendedName>
        <fullName evidence="1">LUD domain-containing protein</fullName>
    </recommendedName>
</protein>
<evidence type="ECO:0000259" key="1">
    <source>
        <dbReference type="Pfam" id="PF02589"/>
    </source>
</evidence>
<reference evidence="2 3" key="1">
    <citation type="submission" date="2019-08" db="EMBL/GenBank/DDBJ databases">
        <title>Parahaliea maris sp. nov., isolated from the surface seawater.</title>
        <authorList>
            <person name="Liu Y."/>
        </authorList>
    </citation>
    <scope>NUCLEOTIDE SEQUENCE [LARGE SCALE GENOMIC DNA]</scope>
    <source>
        <strain evidence="2 3">HSLHS9</strain>
    </source>
</reference>
<accession>A0A5C8ZRR9</accession>
<dbReference type="AlphaFoldDB" id="A0A5C8ZRR9"/>
<dbReference type="PANTHER" id="PTHR43682">
    <property type="entry name" value="LACTATE UTILIZATION PROTEIN C"/>
    <property type="match status" value="1"/>
</dbReference>
<dbReference type="RefSeq" id="WP_148069987.1">
    <property type="nucleotide sequence ID" value="NZ_VRZA01000008.1"/>
</dbReference>
<organism evidence="2 3">
    <name type="scientific">Parahaliea maris</name>
    <dbReference type="NCBI Taxonomy" id="2716870"/>
    <lineage>
        <taxon>Bacteria</taxon>
        <taxon>Pseudomonadati</taxon>
        <taxon>Pseudomonadota</taxon>
        <taxon>Gammaproteobacteria</taxon>
        <taxon>Cellvibrionales</taxon>
        <taxon>Halieaceae</taxon>
        <taxon>Parahaliea</taxon>
    </lineage>
</organism>
<dbReference type="Gene3D" id="3.40.50.10420">
    <property type="entry name" value="NagB/RpiA/CoA transferase-like"/>
    <property type="match status" value="1"/>
</dbReference>
<sequence>MPDNLSSTRDRIMARIRAATAEAPNREFAAVLASRPPAENLLAPVDDPVNEFLKRARSNGCELIDLPDLPELPVSVASRLPGIETLAADERLGYLDWSAFRLTDNTSEAATGLVLADAGIAETGTLVFTNRTVASSLLFLVDHLAVLLLLSRLQRRQEDTCRAIDRDASAVHLVSGPSRTADVEQTIQIGAHGPRRLLVFVLDDRASPVSFVQ</sequence>
<dbReference type="EMBL" id="VRZA01000008">
    <property type="protein sequence ID" value="TXS90272.1"/>
    <property type="molecule type" value="Genomic_DNA"/>
</dbReference>
<evidence type="ECO:0000313" key="3">
    <source>
        <dbReference type="Proteomes" id="UP000321039"/>
    </source>
</evidence>
<dbReference type="Pfam" id="PF02589">
    <property type="entry name" value="LUD_dom"/>
    <property type="match status" value="1"/>
</dbReference>
<dbReference type="Proteomes" id="UP000321039">
    <property type="component" value="Unassembled WGS sequence"/>
</dbReference>
<evidence type="ECO:0000313" key="2">
    <source>
        <dbReference type="EMBL" id="TXS90272.1"/>
    </source>
</evidence>
<dbReference type="InterPro" id="IPR003741">
    <property type="entry name" value="LUD_dom"/>
</dbReference>
<dbReference type="SUPFAM" id="SSF100950">
    <property type="entry name" value="NagB/RpiA/CoA transferase-like"/>
    <property type="match status" value="1"/>
</dbReference>
<proteinExistence type="predicted"/>
<comment type="caution">
    <text evidence="2">The sequence shown here is derived from an EMBL/GenBank/DDBJ whole genome shotgun (WGS) entry which is preliminary data.</text>
</comment>
<keyword evidence="3" id="KW-1185">Reference proteome</keyword>
<dbReference type="InterPro" id="IPR037171">
    <property type="entry name" value="NagB/RpiA_transferase-like"/>
</dbReference>
<gene>
    <name evidence="2" type="ORF">FV139_18625</name>
</gene>
<name>A0A5C8ZRR9_9GAMM</name>
<dbReference type="InterPro" id="IPR024185">
    <property type="entry name" value="FTHF_cligase-like_sf"/>
</dbReference>